<dbReference type="Pfam" id="PF05345">
    <property type="entry name" value="He_PIG"/>
    <property type="match status" value="1"/>
</dbReference>
<feature type="compositionally biased region" description="Low complexity" evidence="1">
    <location>
        <begin position="199"/>
        <end position="213"/>
    </location>
</feature>
<dbReference type="GO" id="GO:0005509">
    <property type="term" value="F:calcium ion binding"/>
    <property type="evidence" value="ECO:0007669"/>
    <property type="project" value="InterPro"/>
</dbReference>
<dbReference type="InterPro" id="IPR013783">
    <property type="entry name" value="Ig-like_fold"/>
</dbReference>
<evidence type="ECO:0000313" key="4">
    <source>
        <dbReference type="Proteomes" id="UP000000582"/>
    </source>
</evidence>
<evidence type="ECO:0000256" key="1">
    <source>
        <dbReference type="SAM" id="MobiDB-lite"/>
    </source>
</evidence>
<organism evidence="3 4">
    <name type="scientific">Corynebacterium glutamicum (strain ATCC 13032 / DSM 20300 / JCM 1318 / BCRC 11384 / CCUG 27702 / LMG 3730 / NBRC 12168 / NCIMB 10025 / NRRL B-2784 / 534)</name>
    <dbReference type="NCBI Taxonomy" id="196627"/>
    <lineage>
        <taxon>Bacteria</taxon>
        <taxon>Bacillati</taxon>
        <taxon>Actinomycetota</taxon>
        <taxon>Actinomycetes</taxon>
        <taxon>Mycobacteriales</taxon>
        <taxon>Corynebacteriaceae</taxon>
        <taxon>Corynebacterium</taxon>
    </lineage>
</organism>
<dbReference type="Proteomes" id="UP000000582">
    <property type="component" value="Chromosome"/>
</dbReference>
<evidence type="ECO:0000313" key="3">
    <source>
        <dbReference type="EMBL" id="BAB99096.1"/>
    </source>
</evidence>
<dbReference type="GO" id="GO:0005975">
    <property type="term" value="P:carbohydrate metabolic process"/>
    <property type="evidence" value="ECO:0007669"/>
    <property type="project" value="UniProtKB-ARBA"/>
</dbReference>
<accession>Q8NPV8</accession>
<dbReference type="InterPro" id="IPR006644">
    <property type="entry name" value="Cadg"/>
</dbReference>
<dbReference type="GO" id="GO:0016020">
    <property type="term" value="C:membrane"/>
    <property type="evidence" value="ECO:0007669"/>
    <property type="project" value="InterPro"/>
</dbReference>
<evidence type="ECO:0000259" key="2">
    <source>
        <dbReference type="SMART" id="SM00736"/>
    </source>
</evidence>
<reference evidence="4" key="1">
    <citation type="journal article" date="2003" name="Appl. Microbiol. Biotechnol.">
        <title>The Corynebacterium glutamicum genome: features and impacts on biotechnological processes.</title>
        <authorList>
            <person name="Ikeda M."/>
            <person name="Nakagawa S."/>
        </authorList>
    </citation>
    <scope>NUCLEOTIDE SEQUENCE [LARGE SCALE GENOMIC DNA]</scope>
    <source>
        <strain evidence="4">ATCC 13032 / DSM 20300 / BCRC 11384 / JCM 1318 / LMG 3730 / NCIMB 10025</strain>
    </source>
</reference>
<dbReference type="HOGENOM" id="CLU_105342_0_0_11"/>
<gene>
    <name evidence="3" type="ordered locus">Cgl1703</name>
</gene>
<dbReference type="EMBL" id="BA000036">
    <property type="protein sequence ID" value="BAB99096.1"/>
    <property type="molecule type" value="Genomic_DNA"/>
</dbReference>
<dbReference type="SMART" id="SM00736">
    <property type="entry name" value="CADG"/>
    <property type="match status" value="1"/>
</dbReference>
<dbReference type="BioCyc" id="CORYNE:G18NG-11295-MONOMER"/>
<keyword evidence="4" id="KW-1185">Reference proteome</keyword>
<proteinExistence type="predicted"/>
<dbReference type="PATRIC" id="fig|196627.13.peg.1660"/>
<feature type="domain" description="Dystroglycan-type cadherin-like" evidence="2">
    <location>
        <begin position="82"/>
        <end position="187"/>
    </location>
</feature>
<sequence length="229" mass="25223">MYQNTHILMTLAILLSCDLNESHKLCWGFFKVKYRSFSGKKPHYFLQKGVFLMKASQTLTRNTRARKLGMGILAATIMATGALAGTAPQATAAVDTTAPYVSYVVDIPGKVGEPIKPQYLTISDQSAYTVTFKYMPSWLKYDANKKMLYGTPTEVDVWTPEVHVVDAHGNKTVRYFTVVAVPANTAPTTTTPSTPKPSTPQVTTPTTPKAPTLPKSTFDWTLWGSIFGF</sequence>
<name>Q8NPV8_CORGL</name>
<dbReference type="KEGG" id="cgl:Cgl1703"/>
<dbReference type="AlphaFoldDB" id="Q8NPV8"/>
<dbReference type="InterPro" id="IPR015919">
    <property type="entry name" value="Cadherin-like_sf"/>
</dbReference>
<protein>
    <recommendedName>
        <fullName evidence="2">Dystroglycan-type cadherin-like domain-containing protein</fullName>
    </recommendedName>
</protein>
<feature type="region of interest" description="Disordered" evidence="1">
    <location>
        <begin position="186"/>
        <end position="213"/>
    </location>
</feature>
<dbReference type="Gene3D" id="2.60.40.10">
    <property type="entry name" value="Immunoglobulins"/>
    <property type="match status" value="1"/>
</dbReference>
<dbReference type="SUPFAM" id="SSF49313">
    <property type="entry name" value="Cadherin-like"/>
    <property type="match status" value="1"/>
</dbReference>
<dbReference type="STRING" id="196627.cg1918"/>
<dbReference type="OrthoDB" id="9923611at2"/>